<protein>
    <recommendedName>
        <fullName evidence="12">DNA replication licensing factor MCM7</fullName>
        <ecNumber evidence="12">3.6.4.12</ecNumber>
    </recommendedName>
</protein>
<dbReference type="Pfam" id="PF17855">
    <property type="entry name" value="MCM_lid"/>
    <property type="match status" value="1"/>
</dbReference>
<dbReference type="GO" id="GO:0017116">
    <property type="term" value="F:single-stranded DNA helicase activity"/>
    <property type="evidence" value="ECO:0007669"/>
    <property type="project" value="TreeGrafter"/>
</dbReference>
<dbReference type="GO" id="GO:0005524">
    <property type="term" value="F:ATP binding"/>
    <property type="evidence" value="ECO:0007669"/>
    <property type="project" value="UniProtKB-KW"/>
</dbReference>
<keyword evidence="16" id="KW-1185">Reference proteome</keyword>
<dbReference type="InterPro" id="IPR027417">
    <property type="entry name" value="P-loop_NTPase"/>
</dbReference>
<dbReference type="InterPro" id="IPR012340">
    <property type="entry name" value="NA-bd_OB-fold"/>
</dbReference>
<dbReference type="STRING" id="361077.A0A151ZDA5"/>
<dbReference type="Gene3D" id="3.40.50.300">
    <property type="entry name" value="P-loop containing nucleotide triphosphate hydrolases"/>
    <property type="match status" value="1"/>
</dbReference>
<comment type="function">
    <text evidence="12">Acts as component of the MCM2-7 complex (MCM complex) which is the replicative helicase essential for 'once per cell cycle' DNA replication initiation and elongation in eukaryotic cells. The active ATPase sites in the MCM2-7 ring are formed through the interaction surfaces of two neighboring subunits such that a critical structure of a conserved arginine finger motif is provided in trans relative to the ATP-binding site of the Walker A box of the adjacent subunit. The six ATPase active sites, however, are likely to contribute differentially to the complex helicase activity.</text>
</comment>
<dbReference type="PRINTS" id="PR01663">
    <property type="entry name" value="MCMPROTEIN7"/>
</dbReference>
<dbReference type="AlphaFoldDB" id="A0A151ZDA5"/>
<name>A0A151ZDA5_TIELA</name>
<evidence type="ECO:0000256" key="5">
    <source>
        <dbReference type="ARBA" id="ARBA00022806"/>
    </source>
</evidence>
<dbReference type="SMART" id="SM00382">
    <property type="entry name" value="AAA"/>
    <property type="match status" value="1"/>
</dbReference>
<dbReference type="GO" id="GO:0016887">
    <property type="term" value="F:ATP hydrolysis activity"/>
    <property type="evidence" value="ECO:0007669"/>
    <property type="project" value="RHEA"/>
</dbReference>
<evidence type="ECO:0000256" key="9">
    <source>
        <dbReference type="ARBA" id="ARBA00023306"/>
    </source>
</evidence>
<dbReference type="PRINTS" id="PR01657">
    <property type="entry name" value="MCMFAMILY"/>
</dbReference>
<evidence type="ECO:0000256" key="13">
    <source>
        <dbReference type="SAM" id="MobiDB-lite"/>
    </source>
</evidence>
<comment type="catalytic activity">
    <reaction evidence="10">
        <text>ATP + H2O = ADP + phosphate + H(+)</text>
        <dbReference type="Rhea" id="RHEA:13065"/>
        <dbReference type="ChEBI" id="CHEBI:15377"/>
        <dbReference type="ChEBI" id="CHEBI:15378"/>
        <dbReference type="ChEBI" id="CHEBI:30616"/>
        <dbReference type="ChEBI" id="CHEBI:43474"/>
        <dbReference type="ChEBI" id="CHEBI:456216"/>
        <dbReference type="EC" id="3.6.4.12"/>
    </reaction>
    <physiologicalReaction direction="left-to-right" evidence="10">
        <dbReference type="Rhea" id="RHEA:13066"/>
    </physiologicalReaction>
</comment>
<dbReference type="InterPro" id="IPR031327">
    <property type="entry name" value="MCM"/>
</dbReference>
<dbReference type="InterPro" id="IPR033762">
    <property type="entry name" value="MCM_OB"/>
</dbReference>
<evidence type="ECO:0000256" key="11">
    <source>
        <dbReference type="RuleBase" id="RU004070"/>
    </source>
</evidence>
<dbReference type="InParanoid" id="A0A151ZDA5"/>
<dbReference type="PROSITE" id="PS00847">
    <property type="entry name" value="MCM_1"/>
    <property type="match status" value="1"/>
</dbReference>
<dbReference type="GO" id="GO:0006271">
    <property type="term" value="P:DNA strand elongation involved in DNA replication"/>
    <property type="evidence" value="ECO:0007669"/>
    <property type="project" value="TreeGrafter"/>
</dbReference>
<dbReference type="CDD" id="cd17758">
    <property type="entry name" value="MCM7"/>
    <property type="match status" value="1"/>
</dbReference>
<keyword evidence="8 12" id="KW-0539">Nucleus</keyword>
<evidence type="ECO:0000256" key="2">
    <source>
        <dbReference type="ARBA" id="ARBA00022705"/>
    </source>
</evidence>
<evidence type="ECO:0000256" key="1">
    <source>
        <dbReference type="ARBA" id="ARBA00004123"/>
    </source>
</evidence>
<dbReference type="InterPro" id="IPR018525">
    <property type="entry name" value="MCM_CS"/>
</dbReference>
<dbReference type="OMA" id="AQHVTYV"/>
<evidence type="ECO:0000256" key="4">
    <source>
        <dbReference type="ARBA" id="ARBA00022801"/>
    </source>
</evidence>
<dbReference type="FunFam" id="2.20.28.10:FF:000004">
    <property type="entry name" value="DNA replication licensing factor MCM7"/>
    <property type="match status" value="1"/>
</dbReference>
<dbReference type="SMART" id="SM00350">
    <property type="entry name" value="MCM"/>
    <property type="match status" value="1"/>
</dbReference>
<dbReference type="FunFam" id="3.40.50.300:FF:000288">
    <property type="entry name" value="DNA replication licensing factor MCM7"/>
    <property type="match status" value="1"/>
</dbReference>
<accession>A0A151ZDA5</accession>
<dbReference type="GO" id="GO:0005634">
    <property type="term" value="C:nucleus"/>
    <property type="evidence" value="ECO:0007669"/>
    <property type="project" value="UniProtKB-SubCell"/>
</dbReference>
<dbReference type="InterPro" id="IPR008050">
    <property type="entry name" value="MCM7"/>
</dbReference>
<evidence type="ECO:0000313" key="15">
    <source>
        <dbReference type="EMBL" id="KYQ91933.1"/>
    </source>
</evidence>
<dbReference type="SUPFAM" id="SSF52540">
    <property type="entry name" value="P-loop containing nucleoside triphosphate hydrolases"/>
    <property type="match status" value="1"/>
</dbReference>
<keyword evidence="3 11" id="KW-0547">Nucleotide-binding</keyword>
<dbReference type="SUPFAM" id="SSF50249">
    <property type="entry name" value="Nucleic acid-binding proteins"/>
    <property type="match status" value="1"/>
</dbReference>
<dbReference type="GO" id="GO:0000727">
    <property type="term" value="P:double-strand break repair via break-induced replication"/>
    <property type="evidence" value="ECO:0007669"/>
    <property type="project" value="TreeGrafter"/>
</dbReference>
<feature type="region of interest" description="Disordered" evidence="13">
    <location>
        <begin position="1"/>
        <end position="24"/>
    </location>
</feature>
<comment type="similarity">
    <text evidence="11">Belongs to the MCM family.</text>
</comment>
<comment type="caution">
    <text evidence="15">The sequence shown here is derived from an EMBL/GenBank/DDBJ whole genome shotgun (WGS) entry which is preliminary data.</text>
</comment>
<dbReference type="EC" id="3.6.4.12" evidence="12"/>
<dbReference type="GO" id="GO:0003697">
    <property type="term" value="F:single-stranded DNA binding"/>
    <property type="evidence" value="ECO:0007669"/>
    <property type="project" value="TreeGrafter"/>
</dbReference>
<gene>
    <name evidence="12" type="primary">MCM7</name>
    <name evidence="15" type="ORF">DLAC_07172</name>
</gene>
<dbReference type="OrthoDB" id="3207464at2759"/>
<dbReference type="GO" id="GO:0006270">
    <property type="term" value="P:DNA replication initiation"/>
    <property type="evidence" value="ECO:0007669"/>
    <property type="project" value="InterPro"/>
</dbReference>
<evidence type="ECO:0000256" key="12">
    <source>
        <dbReference type="RuleBase" id="RU365012"/>
    </source>
</evidence>
<feature type="region of interest" description="Disordered" evidence="13">
    <location>
        <begin position="161"/>
        <end position="210"/>
    </location>
</feature>
<comment type="subcellular location">
    <subcellularLocation>
        <location evidence="1 12">Nucleus</location>
    </subcellularLocation>
</comment>
<proteinExistence type="inferred from homology"/>
<dbReference type="Gene3D" id="2.40.50.140">
    <property type="entry name" value="Nucleic acid-binding proteins"/>
    <property type="match status" value="1"/>
</dbReference>
<keyword evidence="5 12" id="KW-0347">Helicase</keyword>
<feature type="domain" description="MCM C-terminal AAA(+) ATPase" evidence="14">
    <location>
        <begin position="425"/>
        <end position="631"/>
    </location>
</feature>
<sequence>MNPKSKAPTKTFAKKAAKNAAGPYKTSDTPFIPLGRGFIDYDEEVKKCTRFLLEFQDVRVSDKESLESFKYKSMMKNIEDRKTKKFDIELDDVFSYFSLKEIEIVERIERNTITYLRIFTKALDSLLKIPEISTHDPNQYLDSETVLDILVSQRIEKLKNDKQFQQQQQQQKNKKSFLSVNNNKNSDNIDSDNNNNDEKQDSNIGQYSTNDMKFDFPTEIIRRYELHILPRRDTVSLPIRKIKSEHIGALVTLTGIVTRVTDVKPMVTVALYTCDQCDAEIFQEITAREFMPIVMCTSKDCAQNSIGKSAGSLTIQTRGSKFIKFQEMKIQEIADQVPIGHTPRTTKVFVRGELTRMASPGDIVTLAGVFLPTPYTGHRAIRAGLLADTYIEAMKISQHKKTYEQLDLTEEMSQQVELEAQNEDIYEKLARSIAPEIYGHLDIKKSLLLMMIGGTSKQMKDGMSIRGDINICLMGDPGVAKSQLLKHICKIAPRGIYTSGKGSSGVGLTAAVIRDSVTGDFVLEGGSLVLADMGICCIDEFDKMEDADRTAIHEVMEQQTISIAKAGITTTLNARTSILAAANPAYGRYNFKKSPDENFNLPHSLLSRFDLLFLIIDRPNIENDRRLAQHVTHVHQKQQAPKEDSFEPFSSEFIRAYVSMARKYNPTVPRDLTEYIVEAYVTLRKLELQTKQPFTYTTARTLLGILRLAQAHARCRFATEISRLDVEEAMRLLHSSKASLIEERDKKKQTVDPLSSIYNIIRDYSNKYQTRSMEYQIIETKIITRGFTKIQIDQFFESYQNVVNLNESKTNINLL</sequence>
<keyword evidence="6 11" id="KW-0067">ATP-binding</keyword>
<dbReference type="EMBL" id="LODT01000032">
    <property type="protein sequence ID" value="KYQ91933.1"/>
    <property type="molecule type" value="Genomic_DNA"/>
</dbReference>
<evidence type="ECO:0000256" key="6">
    <source>
        <dbReference type="ARBA" id="ARBA00022840"/>
    </source>
</evidence>
<keyword evidence="4 12" id="KW-0378">Hydrolase</keyword>
<evidence type="ECO:0000256" key="8">
    <source>
        <dbReference type="ARBA" id="ARBA00023242"/>
    </source>
</evidence>
<keyword evidence="7 11" id="KW-0238">DNA-binding</keyword>
<dbReference type="PANTHER" id="PTHR11630">
    <property type="entry name" value="DNA REPLICATION LICENSING FACTOR MCM FAMILY MEMBER"/>
    <property type="match status" value="1"/>
</dbReference>
<dbReference type="GO" id="GO:0042555">
    <property type="term" value="C:MCM complex"/>
    <property type="evidence" value="ECO:0007669"/>
    <property type="project" value="InterPro"/>
</dbReference>
<dbReference type="PROSITE" id="PS50051">
    <property type="entry name" value="MCM_2"/>
    <property type="match status" value="1"/>
</dbReference>
<evidence type="ECO:0000256" key="7">
    <source>
        <dbReference type="ARBA" id="ARBA00023125"/>
    </source>
</evidence>
<dbReference type="InterPro" id="IPR003593">
    <property type="entry name" value="AAA+_ATPase"/>
</dbReference>
<keyword evidence="2 12" id="KW-0235">DNA replication</keyword>
<evidence type="ECO:0000313" key="16">
    <source>
        <dbReference type="Proteomes" id="UP000076078"/>
    </source>
</evidence>
<evidence type="ECO:0000256" key="3">
    <source>
        <dbReference type="ARBA" id="ARBA00022741"/>
    </source>
</evidence>
<dbReference type="Pfam" id="PF00493">
    <property type="entry name" value="MCM"/>
    <property type="match status" value="1"/>
</dbReference>
<evidence type="ECO:0000256" key="10">
    <source>
        <dbReference type="ARBA" id="ARBA00048432"/>
    </source>
</evidence>
<reference evidence="15 16" key="1">
    <citation type="submission" date="2015-12" db="EMBL/GenBank/DDBJ databases">
        <title>Dictyostelia acquired genes for synthesis and detection of signals that induce cell-type specialization by lateral gene transfer from prokaryotes.</title>
        <authorList>
            <person name="Gloeckner G."/>
            <person name="Schaap P."/>
        </authorList>
    </citation>
    <scope>NUCLEOTIDE SEQUENCE [LARGE SCALE GENOMIC DNA]</scope>
    <source>
        <strain evidence="15 16">TK</strain>
    </source>
</reference>
<dbReference type="PANTHER" id="PTHR11630:SF26">
    <property type="entry name" value="DNA REPLICATION LICENSING FACTOR MCM7"/>
    <property type="match status" value="1"/>
</dbReference>
<dbReference type="Pfam" id="PF17207">
    <property type="entry name" value="MCM_OB"/>
    <property type="match status" value="1"/>
</dbReference>
<feature type="compositionally biased region" description="Low complexity" evidence="13">
    <location>
        <begin position="163"/>
        <end position="194"/>
    </location>
</feature>
<dbReference type="Proteomes" id="UP000076078">
    <property type="component" value="Unassembled WGS sequence"/>
</dbReference>
<dbReference type="InterPro" id="IPR041562">
    <property type="entry name" value="MCM_lid"/>
</dbReference>
<dbReference type="InterPro" id="IPR001208">
    <property type="entry name" value="MCM_dom"/>
</dbReference>
<keyword evidence="9 12" id="KW-0131">Cell cycle</keyword>
<dbReference type="FunCoup" id="A0A151ZDA5">
    <property type="interactions" value="790"/>
</dbReference>
<feature type="compositionally biased region" description="Low complexity" evidence="13">
    <location>
        <begin position="1"/>
        <end position="11"/>
    </location>
</feature>
<evidence type="ECO:0000259" key="14">
    <source>
        <dbReference type="PROSITE" id="PS50051"/>
    </source>
</evidence>
<organism evidence="15 16">
    <name type="scientific">Tieghemostelium lacteum</name>
    <name type="common">Slime mold</name>
    <name type="synonym">Dictyostelium lacteum</name>
    <dbReference type="NCBI Taxonomy" id="361077"/>
    <lineage>
        <taxon>Eukaryota</taxon>
        <taxon>Amoebozoa</taxon>
        <taxon>Evosea</taxon>
        <taxon>Eumycetozoa</taxon>
        <taxon>Dictyostelia</taxon>
        <taxon>Dictyosteliales</taxon>
        <taxon>Raperosteliaceae</taxon>
        <taxon>Tieghemostelium</taxon>
    </lineage>
</organism>
<dbReference type="Gene3D" id="2.20.28.10">
    <property type="match status" value="1"/>
</dbReference>